<name>A0A414LIW0_9BACE</name>
<dbReference type="EC" id="6.3.4.19" evidence="8"/>
<dbReference type="InterPro" id="IPR012795">
    <property type="entry name" value="tRNA_Ile_lys_synt_N"/>
</dbReference>
<dbReference type="SUPFAM" id="SSF52402">
    <property type="entry name" value="Adenine nucleotide alpha hydrolases-like"/>
    <property type="match status" value="1"/>
</dbReference>
<keyword evidence="2 8" id="KW-0963">Cytoplasm</keyword>
<dbReference type="PANTHER" id="PTHR43033:SF1">
    <property type="entry name" value="TRNA(ILE)-LYSIDINE SYNTHASE-RELATED"/>
    <property type="match status" value="1"/>
</dbReference>
<dbReference type="GO" id="GO:0032267">
    <property type="term" value="F:tRNA(Ile)-lysidine synthase activity"/>
    <property type="evidence" value="ECO:0007669"/>
    <property type="project" value="UniProtKB-EC"/>
</dbReference>
<comment type="caution">
    <text evidence="10">The sequence shown here is derived from an EMBL/GenBank/DDBJ whole genome shotgun (WGS) entry which is preliminary data.</text>
</comment>
<comment type="similarity">
    <text evidence="8">Belongs to the tRNA(Ile)-lysidine synthase family.</text>
</comment>
<keyword evidence="4 8" id="KW-0819">tRNA processing</keyword>
<dbReference type="InterPro" id="IPR012796">
    <property type="entry name" value="Lysidine-tRNA-synth_C"/>
</dbReference>
<dbReference type="SUPFAM" id="SSF56037">
    <property type="entry name" value="PheT/TilS domain"/>
    <property type="match status" value="1"/>
</dbReference>
<dbReference type="RefSeq" id="WP_118221041.1">
    <property type="nucleotide sequence ID" value="NZ_JADNIJ010000015.1"/>
</dbReference>
<evidence type="ECO:0000256" key="4">
    <source>
        <dbReference type="ARBA" id="ARBA00022694"/>
    </source>
</evidence>
<gene>
    <name evidence="8 10" type="primary">tilS</name>
    <name evidence="10" type="ORF">DW712_04725</name>
</gene>
<dbReference type="GO" id="GO:0005737">
    <property type="term" value="C:cytoplasm"/>
    <property type="evidence" value="ECO:0007669"/>
    <property type="project" value="UniProtKB-SubCell"/>
</dbReference>
<dbReference type="InterPro" id="IPR011063">
    <property type="entry name" value="TilS/TtcA_N"/>
</dbReference>
<dbReference type="EMBL" id="QSKV01000002">
    <property type="protein sequence ID" value="RHE94580.1"/>
    <property type="molecule type" value="Genomic_DNA"/>
</dbReference>
<feature type="binding site" evidence="8">
    <location>
        <begin position="27"/>
        <end position="32"/>
    </location>
    <ligand>
        <name>ATP</name>
        <dbReference type="ChEBI" id="CHEBI:30616"/>
    </ligand>
</feature>
<dbReference type="AlphaFoldDB" id="A0A414LIW0"/>
<organism evidence="10 11">
    <name type="scientific">Bacteroides intestinalis</name>
    <dbReference type="NCBI Taxonomy" id="329854"/>
    <lineage>
        <taxon>Bacteria</taxon>
        <taxon>Pseudomonadati</taxon>
        <taxon>Bacteroidota</taxon>
        <taxon>Bacteroidia</taxon>
        <taxon>Bacteroidales</taxon>
        <taxon>Bacteroidaceae</taxon>
        <taxon>Bacteroides</taxon>
    </lineage>
</organism>
<evidence type="ECO:0000259" key="9">
    <source>
        <dbReference type="SMART" id="SM00977"/>
    </source>
</evidence>
<evidence type="ECO:0000256" key="3">
    <source>
        <dbReference type="ARBA" id="ARBA00022598"/>
    </source>
</evidence>
<dbReference type="PANTHER" id="PTHR43033">
    <property type="entry name" value="TRNA(ILE)-LYSIDINE SYNTHASE-RELATED"/>
    <property type="match status" value="1"/>
</dbReference>
<evidence type="ECO:0000313" key="11">
    <source>
        <dbReference type="Proteomes" id="UP000285650"/>
    </source>
</evidence>
<keyword evidence="5 8" id="KW-0547">Nucleotide-binding</keyword>
<evidence type="ECO:0000256" key="2">
    <source>
        <dbReference type="ARBA" id="ARBA00022490"/>
    </source>
</evidence>
<evidence type="ECO:0000256" key="8">
    <source>
        <dbReference type="HAMAP-Rule" id="MF_01161"/>
    </source>
</evidence>
<proteinExistence type="inferred from homology"/>
<dbReference type="NCBIfam" id="TIGR02432">
    <property type="entry name" value="lysidine_TilS_N"/>
    <property type="match status" value="1"/>
</dbReference>
<keyword evidence="6 8" id="KW-0067">ATP-binding</keyword>
<keyword evidence="3 8" id="KW-0436">Ligase</keyword>
<evidence type="ECO:0000256" key="5">
    <source>
        <dbReference type="ARBA" id="ARBA00022741"/>
    </source>
</evidence>
<comment type="catalytic activity">
    <reaction evidence="7 8">
        <text>cytidine(34) in tRNA(Ile2) + L-lysine + ATP = lysidine(34) in tRNA(Ile2) + AMP + diphosphate + H(+)</text>
        <dbReference type="Rhea" id="RHEA:43744"/>
        <dbReference type="Rhea" id="RHEA-COMP:10625"/>
        <dbReference type="Rhea" id="RHEA-COMP:10670"/>
        <dbReference type="ChEBI" id="CHEBI:15378"/>
        <dbReference type="ChEBI" id="CHEBI:30616"/>
        <dbReference type="ChEBI" id="CHEBI:32551"/>
        <dbReference type="ChEBI" id="CHEBI:33019"/>
        <dbReference type="ChEBI" id="CHEBI:82748"/>
        <dbReference type="ChEBI" id="CHEBI:83665"/>
        <dbReference type="ChEBI" id="CHEBI:456215"/>
        <dbReference type="EC" id="6.3.4.19"/>
    </reaction>
</comment>
<dbReference type="NCBIfam" id="TIGR02433">
    <property type="entry name" value="lysidine_TilS_C"/>
    <property type="match status" value="1"/>
</dbReference>
<sequence>MNIKKIAQYIDQEKLFTREDKILVTLSGGADSVALLRLLLAMGYTCEAAHCNFHLRGDESVRDEMFVRELCLQLEVPLHVQHFQTTEEAEKRHISIEMAARELRYAWFEQLRLQQGANVIAVAHHKDDSVETLLLNLIRGTGINGLLGIRPKNRNIVRPLLCLDRKEITEYLQEIGQSYVTDSTNLQDEYTRNKIRLNLLPLMQEINPSIKESLLRTAEHLNDTALLYKKGIEEGKQKVQTEQGILISALLQEPAPETLLFEILSPLGFNGAQIKDIFTSLNGQPGKRFLSREWRVIKDRELLLIEPVCSEDVSTVFSPDNPALPFRLTMEELEITDDFIIPRNRNTACFDADKLKQPLTVRRCRQGDTFVPFGMTGRKKVSDYLTDRKFSLSRKEQQWVLCSGSHIIWLIGERTDNRFRIDDQTQKVIILKFIPYSRDMS</sequence>
<dbReference type="InterPro" id="IPR012094">
    <property type="entry name" value="tRNA_Ile_lys_synt"/>
</dbReference>
<evidence type="ECO:0000256" key="1">
    <source>
        <dbReference type="ARBA" id="ARBA00004496"/>
    </source>
</evidence>
<accession>A0A414LIW0</accession>
<evidence type="ECO:0000313" key="10">
    <source>
        <dbReference type="EMBL" id="RHE94580.1"/>
    </source>
</evidence>
<comment type="function">
    <text evidence="8">Ligates lysine onto the cytidine present at position 34 of the AUA codon-specific tRNA(Ile) that contains the anticodon CAU, in an ATP-dependent manner. Cytidine is converted to lysidine, thus changing the amino acid specificity of the tRNA from methionine to isoleucine.</text>
</comment>
<feature type="domain" description="Lysidine-tRNA(Ile) synthetase C-terminal" evidence="9">
    <location>
        <begin position="359"/>
        <end position="431"/>
    </location>
</feature>
<protein>
    <recommendedName>
        <fullName evidence="8">tRNA(Ile)-lysidine synthase</fullName>
        <ecNumber evidence="8">6.3.4.19</ecNumber>
    </recommendedName>
    <alternativeName>
        <fullName evidence="8">tRNA(Ile)-2-lysyl-cytidine synthase</fullName>
    </alternativeName>
    <alternativeName>
        <fullName evidence="8">tRNA(Ile)-lysidine synthetase</fullName>
    </alternativeName>
</protein>
<dbReference type="GO" id="GO:0006400">
    <property type="term" value="P:tRNA modification"/>
    <property type="evidence" value="ECO:0007669"/>
    <property type="project" value="UniProtKB-UniRule"/>
</dbReference>
<dbReference type="Gene3D" id="3.40.50.620">
    <property type="entry name" value="HUPs"/>
    <property type="match status" value="1"/>
</dbReference>
<dbReference type="InterPro" id="IPR020825">
    <property type="entry name" value="Phe-tRNA_synthase-like_B3/B4"/>
</dbReference>
<reference evidence="10 11" key="1">
    <citation type="submission" date="2018-08" db="EMBL/GenBank/DDBJ databases">
        <title>A genome reference for cultivated species of the human gut microbiota.</title>
        <authorList>
            <person name="Zou Y."/>
            <person name="Xue W."/>
            <person name="Luo G."/>
        </authorList>
    </citation>
    <scope>NUCLEOTIDE SEQUENCE [LARGE SCALE GENOMIC DNA]</scope>
    <source>
        <strain evidence="10 11">AM27-17</strain>
    </source>
</reference>
<dbReference type="HAMAP" id="MF_01161">
    <property type="entry name" value="tRNA_Ile_lys_synt"/>
    <property type="match status" value="1"/>
</dbReference>
<comment type="subcellular location">
    <subcellularLocation>
        <location evidence="1 8">Cytoplasm</location>
    </subcellularLocation>
</comment>
<dbReference type="GO" id="GO:0005524">
    <property type="term" value="F:ATP binding"/>
    <property type="evidence" value="ECO:0007669"/>
    <property type="project" value="UniProtKB-UniRule"/>
</dbReference>
<dbReference type="Gene3D" id="3.50.40.10">
    <property type="entry name" value="Phenylalanyl-trna Synthetase, Chain B, domain 3"/>
    <property type="match status" value="1"/>
</dbReference>
<comment type="domain">
    <text evidence="8">The N-terminal region contains the highly conserved SGGXDS motif, predicted to be a P-loop motif involved in ATP binding.</text>
</comment>
<dbReference type="Pfam" id="PF01171">
    <property type="entry name" value="ATP_bind_3"/>
    <property type="match status" value="1"/>
</dbReference>
<dbReference type="SMART" id="SM00977">
    <property type="entry name" value="TilS_C"/>
    <property type="match status" value="1"/>
</dbReference>
<dbReference type="CDD" id="cd01992">
    <property type="entry name" value="TilS_N"/>
    <property type="match status" value="1"/>
</dbReference>
<evidence type="ECO:0000256" key="7">
    <source>
        <dbReference type="ARBA" id="ARBA00048539"/>
    </source>
</evidence>
<evidence type="ECO:0000256" key="6">
    <source>
        <dbReference type="ARBA" id="ARBA00022840"/>
    </source>
</evidence>
<dbReference type="InterPro" id="IPR014729">
    <property type="entry name" value="Rossmann-like_a/b/a_fold"/>
</dbReference>
<dbReference type="Proteomes" id="UP000285650">
    <property type="component" value="Unassembled WGS sequence"/>
</dbReference>